<proteinExistence type="predicted"/>
<dbReference type="EMBL" id="NOJZ02000024">
    <property type="protein sequence ID" value="RDY22863.1"/>
    <property type="molecule type" value="Genomic_DNA"/>
</dbReference>
<name>A0A371IQX2_9FIRM</name>
<dbReference type="AlphaFoldDB" id="A0A371IQX2"/>
<sequence length="60" mass="6754">MEKAILESVVQTLIYIEEASEEVLASECNYKAETCVIEIKAMSTTLRTVLEHFNSVRCGE</sequence>
<dbReference type="RefSeq" id="WP_095405371.1">
    <property type="nucleotide sequence ID" value="NZ_NOJZ02000024.1"/>
</dbReference>
<evidence type="ECO:0000313" key="2">
    <source>
        <dbReference type="Proteomes" id="UP000243494"/>
    </source>
</evidence>
<gene>
    <name evidence="1" type="ORF">CHF27_011115</name>
</gene>
<protein>
    <submittedName>
        <fullName evidence="1">Uncharacterized protein</fullName>
    </submittedName>
</protein>
<accession>A0A371IQX2</accession>
<keyword evidence="2" id="KW-1185">Reference proteome</keyword>
<comment type="caution">
    <text evidence="1">The sequence shown here is derived from an EMBL/GenBank/DDBJ whole genome shotgun (WGS) entry which is preliminary data.</text>
</comment>
<organism evidence="1 2">
    <name type="scientific">Romboutsia maritimum</name>
    <dbReference type="NCBI Taxonomy" id="2020948"/>
    <lineage>
        <taxon>Bacteria</taxon>
        <taxon>Bacillati</taxon>
        <taxon>Bacillota</taxon>
        <taxon>Clostridia</taxon>
        <taxon>Peptostreptococcales</taxon>
        <taxon>Peptostreptococcaceae</taxon>
        <taxon>Romboutsia</taxon>
    </lineage>
</organism>
<reference evidence="1 2" key="1">
    <citation type="journal article" date="2017" name="Genome Announc.">
        <title>Draft Genome Sequence of Romboutsia maritimum sp. nov. Strain CCRI-22766(T), Isolated from Coastal Estuarine Mud.</title>
        <authorList>
            <person name="Maheux A.F."/>
            <person name="Boudreau D.K."/>
            <person name="Berube E."/>
            <person name="Boissinot M."/>
            <person name="Raymond F."/>
            <person name="Brodeur S."/>
            <person name="Corbeil J."/>
            <person name="Brightwell G."/>
            <person name="Broda D."/>
            <person name="Omar R.F."/>
            <person name="Bergeron M.G."/>
        </authorList>
    </citation>
    <scope>NUCLEOTIDE SEQUENCE [LARGE SCALE GENOMIC DNA]</scope>
    <source>
        <strain evidence="1 2">CCRI-22766</strain>
    </source>
</reference>
<evidence type="ECO:0000313" key="1">
    <source>
        <dbReference type="EMBL" id="RDY22863.1"/>
    </source>
</evidence>
<dbReference type="Proteomes" id="UP000243494">
    <property type="component" value="Unassembled WGS sequence"/>
</dbReference>